<dbReference type="SUPFAM" id="SSF56784">
    <property type="entry name" value="HAD-like"/>
    <property type="match status" value="1"/>
</dbReference>
<dbReference type="NCBIfam" id="TIGR01549">
    <property type="entry name" value="HAD-SF-IA-v1"/>
    <property type="match status" value="1"/>
</dbReference>
<dbReference type="SFLD" id="SFLDS00003">
    <property type="entry name" value="Haloacid_Dehalogenase"/>
    <property type="match status" value="1"/>
</dbReference>
<comment type="catalytic activity">
    <reaction evidence="1">
        <text>2-phosphoglycolate + H2O = glycolate + phosphate</text>
        <dbReference type="Rhea" id="RHEA:14369"/>
        <dbReference type="ChEBI" id="CHEBI:15377"/>
        <dbReference type="ChEBI" id="CHEBI:29805"/>
        <dbReference type="ChEBI" id="CHEBI:43474"/>
        <dbReference type="ChEBI" id="CHEBI:58033"/>
        <dbReference type="EC" id="3.1.3.18"/>
    </reaction>
</comment>
<keyword evidence="5" id="KW-0378">Hydrolase</keyword>
<dbReference type="PANTHER" id="PTHR43434">
    <property type="entry name" value="PHOSPHOGLYCOLATE PHOSPHATASE"/>
    <property type="match status" value="1"/>
</dbReference>
<dbReference type="Pfam" id="PF00702">
    <property type="entry name" value="Hydrolase"/>
    <property type="match status" value="1"/>
</dbReference>
<reference evidence="5" key="1">
    <citation type="submission" date="2020-12" db="EMBL/GenBank/DDBJ databases">
        <title>Oil enriched cultivation method for isolating marine PHA-producing bacteria.</title>
        <authorList>
            <person name="Zheng W."/>
            <person name="Yu S."/>
            <person name="Huang Y."/>
        </authorList>
    </citation>
    <scope>NUCLEOTIDE SEQUENCE</scope>
    <source>
        <strain evidence="5">SY-2-12</strain>
    </source>
</reference>
<evidence type="ECO:0000313" key="5">
    <source>
        <dbReference type="EMBL" id="MBN9671336.1"/>
    </source>
</evidence>
<dbReference type="SFLD" id="SFLDG01129">
    <property type="entry name" value="C1.5:_HAD__Beta-PGM__Phosphata"/>
    <property type="match status" value="1"/>
</dbReference>
<comment type="caution">
    <text evidence="5">The sequence shown here is derived from an EMBL/GenBank/DDBJ whole genome shotgun (WGS) entry which is preliminary data.</text>
</comment>
<dbReference type="InterPro" id="IPR006439">
    <property type="entry name" value="HAD-SF_hydro_IA"/>
</dbReference>
<dbReference type="GO" id="GO:0008967">
    <property type="term" value="F:phosphoglycolate phosphatase activity"/>
    <property type="evidence" value="ECO:0007669"/>
    <property type="project" value="UniProtKB-EC"/>
</dbReference>
<accession>A0A939J0Q4</accession>
<evidence type="ECO:0000256" key="1">
    <source>
        <dbReference type="ARBA" id="ARBA00000830"/>
    </source>
</evidence>
<evidence type="ECO:0000256" key="4">
    <source>
        <dbReference type="ARBA" id="ARBA00013078"/>
    </source>
</evidence>
<dbReference type="Gene3D" id="3.40.50.1000">
    <property type="entry name" value="HAD superfamily/HAD-like"/>
    <property type="match status" value="1"/>
</dbReference>
<dbReference type="InterPro" id="IPR023214">
    <property type="entry name" value="HAD_sf"/>
</dbReference>
<dbReference type="InterPro" id="IPR036412">
    <property type="entry name" value="HAD-like_sf"/>
</dbReference>
<dbReference type="GO" id="GO:0006281">
    <property type="term" value="P:DNA repair"/>
    <property type="evidence" value="ECO:0007669"/>
    <property type="project" value="TreeGrafter"/>
</dbReference>
<dbReference type="PANTHER" id="PTHR43434:SF1">
    <property type="entry name" value="PHOSPHOGLYCOLATE PHOSPHATASE"/>
    <property type="match status" value="1"/>
</dbReference>
<comment type="similarity">
    <text evidence="3">Belongs to the HAD-like hydrolase superfamily. CbbY/CbbZ/Gph/YieH family.</text>
</comment>
<dbReference type="CDD" id="cd01427">
    <property type="entry name" value="HAD_like"/>
    <property type="match status" value="1"/>
</dbReference>
<dbReference type="InterPro" id="IPR050155">
    <property type="entry name" value="HAD-like_hydrolase_sf"/>
</dbReference>
<proteinExistence type="inferred from homology"/>
<dbReference type="GO" id="GO:0005829">
    <property type="term" value="C:cytosol"/>
    <property type="evidence" value="ECO:0007669"/>
    <property type="project" value="TreeGrafter"/>
</dbReference>
<dbReference type="EC" id="3.1.3.18" evidence="4"/>
<dbReference type="Gene3D" id="1.10.150.240">
    <property type="entry name" value="Putative phosphatase, domain 2"/>
    <property type="match status" value="1"/>
</dbReference>
<dbReference type="AlphaFoldDB" id="A0A939J0Q4"/>
<dbReference type="Proteomes" id="UP000664096">
    <property type="component" value="Unassembled WGS sequence"/>
</dbReference>
<evidence type="ECO:0000256" key="2">
    <source>
        <dbReference type="ARBA" id="ARBA00004818"/>
    </source>
</evidence>
<protein>
    <recommendedName>
        <fullName evidence="4">phosphoglycolate phosphatase</fullName>
        <ecNumber evidence="4">3.1.3.18</ecNumber>
    </recommendedName>
</protein>
<dbReference type="EMBL" id="JAEKJZ010000002">
    <property type="protein sequence ID" value="MBN9671336.1"/>
    <property type="molecule type" value="Genomic_DNA"/>
</dbReference>
<evidence type="ECO:0000256" key="3">
    <source>
        <dbReference type="ARBA" id="ARBA00006171"/>
    </source>
</evidence>
<gene>
    <name evidence="5" type="ORF">JF539_13395</name>
</gene>
<organism evidence="5 6">
    <name type="scientific">Roseibium aggregatum</name>
    <dbReference type="NCBI Taxonomy" id="187304"/>
    <lineage>
        <taxon>Bacteria</taxon>
        <taxon>Pseudomonadati</taxon>
        <taxon>Pseudomonadota</taxon>
        <taxon>Alphaproteobacteria</taxon>
        <taxon>Hyphomicrobiales</taxon>
        <taxon>Stappiaceae</taxon>
        <taxon>Roseibium</taxon>
    </lineage>
</organism>
<sequence>MKTGIQAILFDKDGTLLDFDATWTPAYRSAALFAAGSDTLADRLLSATGMDPVTGKSAAGSLLAAGNTREIAEAWIDLGCAHRLEQLTLQLDRIFISAMREAVPIAGVPEMLERLEKLGFGLGVASSDSEPSIRAFLEGAGLTARFSFVTGYDTGFGPKPEPGMVLGFAEAIALDPARIAVIGDNTHDLEMARAAGAGMAIGVLTGTSRKQDLEALSDTVLESAADLPDYLAHANR</sequence>
<dbReference type="InterPro" id="IPR023198">
    <property type="entry name" value="PGP-like_dom2"/>
</dbReference>
<dbReference type="RefSeq" id="WP_207141174.1">
    <property type="nucleotide sequence ID" value="NZ_JAEKJZ010000002.1"/>
</dbReference>
<comment type="pathway">
    <text evidence="2">Organic acid metabolism; glycolate biosynthesis; glycolate from 2-phosphoglycolate: step 1/1.</text>
</comment>
<name>A0A939J0Q4_9HYPH</name>
<evidence type="ECO:0000313" key="6">
    <source>
        <dbReference type="Proteomes" id="UP000664096"/>
    </source>
</evidence>